<gene>
    <name evidence="3" type="ORF">PG993_000979</name>
</gene>
<evidence type="ECO:0000313" key="3">
    <source>
        <dbReference type="EMBL" id="KAK8055752.1"/>
    </source>
</evidence>
<dbReference type="PANTHER" id="PTHR34154">
    <property type="entry name" value="ALKALI-SENSITIVE LINKAGE PROTEIN 1"/>
    <property type="match status" value="1"/>
</dbReference>
<dbReference type="InterPro" id="IPR017853">
    <property type="entry name" value="GH"/>
</dbReference>
<feature type="domain" description="Asl1-like glycosyl hydrolase catalytic" evidence="2">
    <location>
        <begin position="42"/>
        <end position="301"/>
    </location>
</feature>
<evidence type="ECO:0000259" key="2">
    <source>
        <dbReference type="Pfam" id="PF11790"/>
    </source>
</evidence>
<dbReference type="PANTHER" id="PTHR34154:SF3">
    <property type="entry name" value="ALKALI-SENSITIVE LINKAGE PROTEIN 1"/>
    <property type="match status" value="1"/>
</dbReference>
<dbReference type="InterPro" id="IPR053183">
    <property type="entry name" value="ASL1"/>
</dbReference>
<dbReference type="EMBL" id="JAQQWK010000001">
    <property type="protein sequence ID" value="KAK8055752.1"/>
    <property type="molecule type" value="Genomic_DNA"/>
</dbReference>
<keyword evidence="1" id="KW-0732">Signal</keyword>
<dbReference type="Pfam" id="PF11790">
    <property type="entry name" value="Glyco_hydro_cc"/>
    <property type="match status" value="1"/>
</dbReference>
<dbReference type="SUPFAM" id="SSF51445">
    <property type="entry name" value="(Trans)glycosidases"/>
    <property type="match status" value="1"/>
</dbReference>
<proteinExistence type="predicted"/>
<organism evidence="3 4">
    <name type="scientific">Apiospora rasikravindrae</name>
    <dbReference type="NCBI Taxonomy" id="990691"/>
    <lineage>
        <taxon>Eukaryota</taxon>
        <taxon>Fungi</taxon>
        <taxon>Dikarya</taxon>
        <taxon>Ascomycota</taxon>
        <taxon>Pezizomycotina</taxon>
        <taxon>Sordariomycetes</taxon>
        <taxon>Xylariomycetidae</taxon>
        <taxon>Amphisphaeriales</taxon>
        <taxon>Apiosporaceae</taxon>
        <taxon>Apiospora</taxon>
    </lineage>
</organism>
<dbReference type="Gene3D" id="3.20.20.80">
    <property type="entry name" value="Glycosidases"/>
    <property type="match status" value="1"/>
</dbReference>
<name>A0ABR1UA32_9PEZI</name>
<dbReference type="Proteomes" id="UP001444661">
    <property type="component" value="Unassembled WGS sequence"/>
</dbReference>
<accession>A0ABR1UA32</accession>
<keyword evidence="4" id="KW-1185">Reference proteome</keyword>
<feature type="signal peptide" evidence="1">
    <location>
        <begin position="1"/>
        <end position="19"/>
    </location>
</feature>
<comment type="caution">
    <text evidence="3">The sequence shown here is derived from an EMBL/GenBank/DDBJ whole genome shotgun (WGS) entry which is preliminary data.</text>
</comment>
<evidence type="ECO:0000313" key="4">
    <source>
        <dbReference type="Proteomes" id="UP001444661"/>
    </source>
</evidence>
<feature type="chain" id="PRO_5046662152" description="Asl1-like glycosyl hydrolase catalytic domain-containing protein" evidence="1">
    <location>
        <begin position="20"/>
        <end position="306"/>
    </location>
</feature>
<dbReference type="InterPro" id="IPR024655">
    <property type="entry name" value="Asl1_glyco_hydro_catalytic"/>
</dbReference>
<reference evidence="3 4" key="1">
    <citation type="submission" date="2023-01" db="EMBL/GenBank/DDBJ databases">
        <title>Analysis of 21 Apiospora genomes using comparative genomics revels a genus with tremendous synthesis potential of carbohydrate active enzymes and secondary metabolites.</title>
        <authorList>
            <person name="Sorensen T."/>
        </authorList>
    </citation>
    <scope>NUCLEOTIDE SEQUENCE [LARGE SCALE GENOMIC DNA]</scope>
    <source>
        <strain evidence="3 4">CBS 33761</strain>
    </source>
</reference>
<protein>
    <recommendedName>
        <fullName evidence="2">Asl1-like glycosyl hydrolase catalytic domain-containing protein</fullName>
    </recommendedName>
</protein>
<sequence length="306" mass="33466">MHALLRILTLSLLAALSQAAPTTPEPRGTTGPKVGLAVSNKDLPDLQALVTGQTRVSWYYTWDLNTSHVIQSANPGAEFLPQIGPHDLDFSRGSDQPVLATDPAQKLRGLRKTGSKRLLCFNEPNIRVADGGTWLAPDVVAKYYKHAIMPLQKDGWQISHPVVSAGQPGLDWLSQFRTACKRLNGGADCPADFVSAHWYGPAAGLEDWTDKLHAFYQQQNGGDRLKFWFTELGDPKAGQEGKGTDADNQKLLETARTVFSSKPYVEAYAWFGATRRNQANRYTGPGVSLFEDNGKLSVLGNMLKSG</sequence>
<evidence type="ECO:0000256" key="1">
    <source>
        <dbReference type="SAM" id="SignalP"/>
    </source>
</evidence>